<dbReference type="AlphaFoldDB" id="A0A840KCU7"/>
<dbReference type="InterPro" id="IPR015068">
    <property type="entry name" value="DUF1877"/>
</dbReference>
<reference evidence="1 2" key="1">
    <citation type="submission" date="2020-08" db="EMBL/GenBank/DDBJ databases">
        <title>Functional genomics of gut bacteria from endangered species of beetles.</title>
        <authorList>
            <person name="Carlos-Shanley C."/>
        </authorList>
    </citation>
    <scope>NUCLEOTIDE SEQUENCE [LARGE SCALE GENOMIC DNA]</scope>
    <source>
        <strain evidence="1 2">S00151</strain>
    </source>
</reference>
<accession>A0A840KCU7</accession>
<name>A0A840KCU7_9FLAO</name>
<sequence>MGIIVSYEVINNPKIISEIEKNKNTDFEIEIFLDQNKIYIQSFPSFVKSWNPLYSLLNKISENNIFNKLSRYESGVEFNEYTKIFSNDEVEILFNILEKISTHDIMDRLKDESLKNKISKEDGYHMEDIFHRDSILFEFQELKKAFNTAFNENSQVVQILFP</sequence>
<dbReference type="InterPro" id="IPR035944">
    <property type="entry name" value="YfbM-like_sf"/>
</dbReference>
<comment type="caution">
    <text evidence="1">The sequence shown here is derived from an EMBL/GenBank/DDBJ whole genome shotgun (WGS) entry which is preliminary data.</text>
</comment>
<dbReference type="Pfam" id="PF08974">
    <property type="entry name" value="DUF1877"/>
    <property type="match status" value="1"/>
</dbReference>
<organism evidence="1 2">
    <name type="scientific">Chryseobacterium defluvii</name>
    <dbReference type="NCBI Taxonomy" id="160396"/>
    <lineage>
        <taxon>Bacteria</taxon>
        <taxon>Pseudomonadati</taxon>
        <taxon>Bacteroidota</taxon>
        <taxon>Flavobacteriia</taxon>
        <taxon>Flavobacteriales</taxon>
        <taxon>Weeksellaceae</taxon>
        <taxon>Chryseobacterium group</taxon>
        <taxon>Chryseobacterium</taxon>
    </lineage>
</organism>
<evidence type="ECO:0008006" key="3">
    <source>
        <dbReference type="Google" id="ProtNLM"/>
    </source>
</evidence>
<protein>
    <recommendedName>
        <fullName evidence="3">DUF1877 family protein</fullName>
    </recommendedName>
</protein>
<dbReference type="EMBL" id="JACHLE010000001">
    <property type="protein sequence ID" value="MBB4806335.1"/>
    <property type="molecule type" value="Genomic_DNA"/>
</dbReference>
<evidence type="ECO:0000313" key="2">
    <source>
        <dbReference type="Proteomes" id="UP000592180"/>
    </source>
</evidence>
<keyword evidence="2" id="KW-1185">Reference proteome</keyword>
<gene>
    <name evidence="1" type="ORF">HNP38_001607</name>
</gene>
<proteinExistence type="predicted"/>
<evidence type="ECO:0000313" key="1">
    <source>
        <dbReference type="EMBL" id="MBB4806335.1"/>
    </source>
</evidence>
<dbReference type="Gene3D" id="3.40.1760.10">
    <property type="entry name" value="YfbM-like super family"/>
    <property type="match status" value="1"/>
</dbReference>
<dbReference type="RefSeq" id="WP_184187187.1">
    <property type="nucleotide sequence ID" value="NZ_JACHLE010000001.1"/>
</dbReference>
<dbReference type="Proteomes" id="UP000592180">
    <property type="component" value="Unassembled WGS sequence"/>
</dbReference>